<sequence>MDPYYAPITTGEFQLFAKLIYKLAGIHLRDSKISLVSNRLRRRLRALNLGSYREYYDYISQGDARAQDEIMNFIDAITTNETYFFRHETDFDFLREVVIPEVESRQSSPNKYIKIWSAASSTGEEPYSIAMTVAEALDGEPGWNIQILASDINVTVLNTAQKAVYGPYAVSRLNNYAINKYFERQHPAAPGGEEKYLVKPHYKKMVKFKRHNLKEAMRLVRFDCIFCRNVLIYFDNESKTHVIENLYNALNDGGYLILGHAESLMRIKSKFKYVRPSVYKR</sequence>
<dbReference type="SUPFAM" id="SSF53335">
    <property type="entry name" value="S-adenosyl-L-methionine-dependent methyltransferases"/>
    <property type="match status" value="1"/>
</dbReference>
<dbReference type="SUPFAM" id="SSF47757">
    <property type="entry name" value="Chemotaxis receptor methyltransferase CheR, N-terminal domain"/>
    <property type="match status" value="1"/>
</dbReference>
<feature type="domain" description="CheR-type methyltransferase" evidence="6">
    <location>
        <begin position="7"/>
        <end position="281"/>
    </location>
</feature>
<comment type="caution">
    <text evidence="7">The sequence shown here is derived from an EMBL/GenBank/DDBJ whole genome shotgun (WGS) entry which is preliminary data.</text>
</comment>
<evidence type="ECO:0000256" key="5">
    <source>
        <dbReference type="ARBA" id="ARBA00022691"/>
    </source>
</evidence>
<dbReference type="Gene3D" id="3.40.50.150">
    <property type="entry name" value="Vaccinia Virus protein VP39"/>
    <property type="match status" value="1"/>
</dbReference>
<dbReference type="InterPro" id="IPR000780">
    <property type="entry name" value="CheR_MeTrfase"/>
</dbReference>
<keyword evidence="4" id="KW-0808">Transferase</keyword>
<protein>
    <recommendedName>
        <fullName evidence="2">protein-glutamate O-methyltransferase</fullName>
        <ecNumber evidence="2">2.1.1.80</ecNumber>
    </recommendedName>
</protein>
<dbReference type="STRING" id="1817813.A2008_01150"/>
<dbReference type="Pfam" id="PF03705">
    <property type="entry name" value="CheR_N"/>
    <property type="match status" value="1"/>
</dbReference>
<name>A0A1F7WRC8_9BACT</name>
<keyword evidence="5" id="KW-0949">S-adenosyl-L-methionine</keyword>
<dbReference type="Gene3D" id="1.10.155.10">
    <property type="entry name" value="Chemotaxis receptor methyltransferase CheR, N-terminal domain"/>
    <property type="match status" value="1"/>
</dbReference>
<accession>A0A1F7WRC8</accession>
<keyword evidence="3" id="KW-0489">Methyltransferase</keyword>
<dbReference type="Pfam" id="PF01739">
    <property type="entry name" value="CheR"/>
    <property type="match status" value="1"/>
</dbReference>
<proteinExistence type="predicted"/>
<organism evidence="7 8">
    <name type="scientific">Candidatus Wallbacteria bacterium GWC2_49_35</name>
    <dbReference type="NCBI Taxonomy" id="1817813"/>
    <lineage>
        <taxon>Bacteria</taxon>
        <taxon>Candidatus Walliibacteriota</taxon>
    </lineage>
</organism>
<dbReference type="InterPro" id="IPR026024">
    <property type="entry name" value="Chemotaxis_MeTrfase_CheR"/>
</dbReference>
<dbReference type="InterPro" id="IPR029063">
    <property type="entry name" value="SAM-dependent_MTases_sf"/>
</dbReference>
<dbReference type="EC" id="2.1.1.80" evidence="2"/>
<comment type="catalytic activity">
    <reaction evidence="1">
        <text>L-glutamyl-[protein] + S-adenosyl-L-methionine = [protein]-L-glutamate 5-O-methyl ester + S-adenosyl-L-homocysteine</text>
        <dbReference type="Rhea" id="RHEA:24452"/>
        <dbReference type="Rhea" id="RHEA-COMP:10208"/>
        <dbReference type="Rhea" id="RHEA-COMP:10311"/>
        <dbReference type="ChEBI" id="CHEBI:29973"/>
        <dbReference type="ChEBI" id="CHEBI:57856"/>
        <dbReference type="ChEBI" id="CHEBI:59789"/>
        <dbReference type="ChEBI" id="CHEBI:82795"/>
        <dbReference type="EC" id="2.1.1.80"/>
    </reaction>
</comment>
<dbReference type="InterPro" id="IPR022641">
    <property type="entry name" value="CheR_N"/>
</dbReference>
<evidence type="ECO:0000256" key="1">
    <source>
        <dbReference type="ARBA" id="ARBA00001541"/>
    </source>
</evidence>
<dbReference type="SMART" id="SM00138">
    <property type="entry name" value="MeTrc"/>
    <property type="match status" value="1"/>
</dbReference>
<dbReference type="PANTHER" id="PTHR24422:SF19">
    <property type="entry name" value="CHEMOTAXIS PROTEIN METHYLTRANSFERASE"/>
    <property type="match status" value="1"/>
</dbReference>
<dbReference type="PIRSF" id="PIRSF000410">
    <property type="entry name" value="CheR"/>
    <property type="match status" value="1"/>
</dbReference>
<dbReference type="InterPro" id="IPR050903">
    <property type="entry name" value="Bact_Chemotaxis_MeTrfase"/>
</dbReference>
<gene>
    <name evidence="7" type="ORF">A2008_01150</name>
</gene>
<dbReference type="GO" id="GO:0008983">
    <property type="term" value="F:protein-glutamate O-methyltransferase activity"/>
    <property type="evidence" value="ECO:0007669"/>
    <property type="project" value="UniProtKB-EC"/>
</dbReference>
<evidence type="ECO:0000256" key="2">
    <source>
        <dbReference type="ARBA" id="ARBA00012534"/>
    </source>
</evidence>
<evidence type="ECO:0000313" key="7">
    <source>
        <dbReference type="EMBL" id="OGM05353.1"/>
    </source>
</evidence>
<dbReference type="GO" id="GO:0032259">
    <property type="term" value="P:methylation"/>
    <property type="evidence" value="ECO:0007669"/>
    <property type="project" value="UniProtKB-KW"/>
</dbReference>
<dbReference type="PROSITE" id="PS50123">
    <property type="entry name" value="CHER"/>
    <property type="match status" value="1"/>
</dbReference>
<dbReference type="AlphaFoldDB" id="A0A1F7WRC8"/>
<dbReference type="InterPro" id="IPR036804">
    <property type="entry name" value="CheR_N_sf"/>
</dbReference>
<dbReference type="InterPro" id="IPR022642">
    <property type="entry name" value="CheR_C"/>
</dbReference>
<dbReference type="EMBL" id="MGFH01000117">
    <property type="protein sequence ID" value="OGM05353.1"/>
    <property type="molecule type" value="Genomic_DNA"/>
</dbReference>
<dbReference type="Proteomes" id="UP000178735">
    <property type="component" value="Unassembled WGS sequence"/>
</dbReference>
<evidence type="ECO:0000256" key="4">
    <source>
        <dbReference type="ARBA" id="ARBA00022679"/>
    </source>
</evidence>
<evidence type="ECO:0000256" key="3">
    <source>
        <dbReference type="ARBA" id="ARBA00022603"/>
    </source>
</evidence>
<evidence type="ECO:0000313" key="8">
    <source>
        <dbReference type="Proteomes" id="UP000178735"/>
    </source>
</evidence>
<evidence type="ECO:0000259" key="6">
    <source>
        <dbReference type="PROSITE" id="PS50123"/>
    </source>
</evidence>
<reference evidence="7 8" key="1">
    <citation type="journal article" date="2016" name="Nat. Commun.">
        <title>Thousands of microbial genomes shed light on interconnected biogeochemical processes in an aquifer system.</title>
        <authorList>
            <person name="Anantharaman K."/>
            <person name="Brown C.T."/>
            <person name="Hug L.A."/>
            <person name="Sharon I."/>
            <person name="Castelle C.J."/>
            <person name="Probst A.J."/>
            <person name="Thomas B.C."/>
            <person name="Singh A."/>
            <person name="Wilkins M.J."/>
            <person name="Karaoz U."/>
            <person name="Brodie E.L."/>
            <person name="Williams K.H."/>
            <person name="Hubbard S.S."/>
            <person name="Banfield J.F."/>
        </authorList>
    </citation>
    <scope>NUCLEOTIDE SEQUENCE [LARGE SCALE GENOMIC DNA]</scope>
</reference>
<dbReference type="PRINTS" id="PR00996">
    <property type="entry name" value="CHERMTFRASE"/>
</dbReference>
<dbReference type="PANTHER" id="PTHR24422">
    <property type="entry name" value="CHEMOTAXIS PROTEIN METHYLTRANSFERASE"/>
    <property type="match status" value="1"/>
</dbReference>